<dbReference type="PROSITE" id="PS00107">
    <property type="entry name" value="PROTEIN_KINASE_ATP"/>
    <property type="match status" value="1"/>
</dbReference>
<dbReference type="GO" id="GO:0004703">
    <property type="term" value="F:G protein-coupled receptor kinase activity"/>
    <property type="evidence" value="ECO:0007669"/>
    <property type="project" value="TreeGrafter"/>
</dbReference>
<dbReference type="Gene3D" id="3.30.200.20">
    <property type="entry name" value="Phosphorylase Kinase, domain 1"/>
    <property type="match status" value="2"/>
</dbReference>
<protein>
    <recommendedName>
        <fullName evidence="13">Serine/threonine-protein kinase 32C</fullName>
        <ecNumber evidence="2">2.7.11.1</ecNumber>
    </recommendedName>
</protein>
<organism evidence="17 18">
    <name type="scientific">Microtus ochrogaster</name>
    <name type="common">Prairie vole</name>
    <dbReference type="NCBI Taxonomy" id="79684"/>
    <lineage>
        <taxon>Eukaryota</taxon>
        <taxon>Metazoa</taxon>
        <taxon>Chordata</taxon>
        <taxon>Craniata</taxon>
        <taxon>Vertebrata</taxon>
        <taxon>Euteleostomi</taxon>
        <taxon>Mammalia</taxon>
        <taxon>Eutheria</taxon>
        <taxon>Euarchontoglires</taxon>
        <taxon>Glires</taxon>
        <taxon>Rodentia</taxon>
        <taxon>Myomorpha</taxon>
        <taxon>Muroidea</taxon>
        <taxon>Cricetidae</taxon>
        <taxon>Arvicolinae</taxon>
        <taxon>Microtus</taxon>
    </lineage>
</organism>
<feature type="domain" description="Protein kinase" evidence="16">
    <location>
        <begin position="254"/>
        <end position="514"/>
    </location>
</feature>
<dbReference type="PANTHER" id="PTHR24355:SF32">
    <property type="entry name" value="SERINE_THREONINE KINASE 32C"/>
    <property type="match status" value="1"/>
</dbReference>
<proteinExistence type="predicted"/>
<evidence type="ECO:0000256" key="7">
    <source>
        <dbReference type="ARBA" id="ARBA00022741"/>
    </source>
</evidence>
<evidence type="ECO:0000256" key="3">
    <source>
        <dbReference type="ARBA" id="ARBA00022527"/>
    </source>
</evidence>
<dbReference type="FunFam" id="1.10.510.10:FF:000169">
    <property type="entry name" value="Serine/threonine-protein kinase 32A"/>
    <property type="match status" value="1"/>
</dbReference>
<sequence length="648" mass="72862">MEPRYPDCRHGDAAALRRLEGVKPRGGGCRDPAPPVASERDSTTLPPQGSTATSCDPNYMHSTSRGLMFEVSKDRVAEIYKRILLRMLLLLPGRAAGHVPGCGRCAYPGLAMRSGAERRGSSAAAPPSSPPPGRARPAGSDAPPALQPPAASQPRGRDASDARAQPRPLFQWSKWKKRMSMSSISAASTRRPVFDDKEDGAPRHSDLTSVFIVSCDYVAREFVAFAGSGIKVSSPVFDYREPLMHMKRVNFDHFQILRAIGKGSFGKVCIVQKRDTEKMYAMKYMNKQQCIERDEVRNVFRELEILQEIEHVFLVNLWYSFQDEEDMFMVVDLLLGGDLRYHLQQNVQFSEDTVRLYICEMALALDYLRSQHIIHRDVKPDNILLDEQGHAHLTDFNIATIIKDGERATALAGTKPYMAPEIFHSFVNGGTGYSFEVDWWSVGVMAYELLRGWRPYDIHSNNAVESLVQLFSTVSVQYVPTWSKEMVALLRKLLTVNPEHRFSSLQDMQTAPSLAHVLWDDLSEKKVEPGFVPNKGRLHCDPTFELEEMILESRPLHKKKKRLAKNKSRDSSRDSSQSENDYLQDCLDAIQQDFVIFNREKLKRSQELMNEPLPCSETADMTDPTADSEPEPTALPMCGSICPSSGSS</sequence>
<evidence type="ECO:0000256" key="4">
    <source>
        <dbReference type="ARBA" id="ARBA00022553"/>
    </source>
</evidence>
<dbReference type="Gene3D" id="1.10.510.10">
    <property type="entry name" value="Transferase(Phosphotransferase) domain 1"/>
    <property type="match status" value="1"/>
</dbReference>
<evidence type="ECO:0000256" key="15">
    <source>
        <dbReference type="SAM" id="MobiDB-lite"/>
    </source>
</evidence>
<dbReference type="PROSITE" id="PS50011">
    <property type="entry name" value="PROTEIN_KINASE_DOM"/>
    <property type="match status" value="1"/>
</dbReference>
<feature type="region of interest" description="Disordered" evidence="15">
    <location>
        <begin position="19"/>
        <end position="59"/>
    </location>
</feature>
<keyword evidence="9 14" id="KW-0067">ATP-binding</keyword>
<feature type="compositionally biased region" description="Polar residues" evidence="15">
    <location>
        <begin position="43"/>
        <end position="59"/>
    </location>
</feature>
<evidence type="ECO:0000256" key="9">
    <source>
        <dbReference type="ARBA" id="ARBA00022840"/>
    </source>
</evidence>
<dbReference type="InterPro" id="IPR000719">
    <property type="entry name" value="Prot_kinase_dom"/>
</dbReference>
<feature type="compositionally biased region" description="Basic residues" evidence="15">
    <location>
        <begin position="557"/>
        <end position="566"/>
    </location>
</feature>
<dbReference type="EC" id="2.7.11.1" evidence="2"/>
<comment type="caution">
    <text evidence="17">The sequence shown here is derived from an EMBL/GenBank/DDBJ whole genome shotgun (WGS) entry which is preliminary data.</text>
</comment>
<keyword evidence="5" id="KW-0808">Transferase</keyword>
<dbReference type="GO" id="GO:0007186">
    <property type="term" value="P:G protein-coupled receptor signaling pathway"/>
    <property type="evidence" value="ECO:0007669"/>
    <property type="project" value="TreeGrafter"/>
</dbReference>
<evidence type="ECO:0000256" key="2">
    <source>
        <dbReference type="ARBA" id="ARBA00012513"/>
    </source>
</evidence>
<dbReference type="FunFam" id="3.30.200.20:FF:000160">
    <property type="entry name" value="Serine/threonine-protein kinase 32C"/>
    <property type="match status" value="1"/>
</dbReference>
<dbReference type="PROSITE" id="PS00108">
    <property type="entry name" value="PROTEIN_KINASE_ST"/>
    <property type="match status" value="1"/>
</dbReference>
<feature type="region of interest" description="Disordered" evidence="15">
    <location>
        <begin position="606"/>
        <end position="648"/>
    </location>
</feature>
<dbReference type="EMBL" id="JAATJU010023300">
    <property type="protein sequence ID" value="KAH0508032.1"/>
    <property type="molecule type" value="Genomic_DNA"/>
</dbReference>
<evidence type="ECO:0000256" key="6">
    <source>
        <dbReference type="ARBA" id="ARBA00022723"/>
    </source>
</evidence>
<feature type="compositionally biased region" description="Low complexity" evidence="15">
    <location>
        <begin position="135"/>
        <end position="154"/>
    </location>
</feature>
<accession>A0A8J6GBQ7</accession>
<dbReference type="GO" id="GO:0005524">
    <property type="term" value="F:ATP binding"/>
    <property type="evidence" value="ECO:0007669"/>
    <property type="project" value="UniProtKB-UniRule"/>
</dbReference>
<dbReference type="InterPro" id="IPR008271">
    <property type="entry name" value="Ser/Thr_kinase_AS"/>
</dbReference>
<evidence type="ECO:0000256" key="11">
    <source>
        <dbReference type="ARBA" id="ARBA00047899"/>
    </source>
</evidence>
<evidence type="ECO:0000256" key="10">
    <source>
        <dbReference type="ARBA" id="ARBA00022842"/>
    </source>
</evidence>
<name>A0A8J6GBQ7_MICOH</name>
<dbReference type="FunFam" id="3.30.200.20:FF:000347">
    <property type="entry name" value="serine/threonine-protein kinase 32A isoform X2"/>
    <property type="match status" value="1"/>
</dbReference>
<dbReference type="GO" id="GO:0046872">
    <property type="term" value="F:metal ion binding"/>
    <property type="evidence" value="ECO:0007669"/>
    <property type="project" value="UniProtKB-KW"/>
</dbReference>
<keyword evidence="6" id="KW-0479">Metal-binding</keyword>
<dbReference type="InterPro" id="IPR011009">
    <property type="entry name" value="Kinase-like_dom_sf"/>
</dbReference>
<dbReference type="GO" id="GO:0009966">
    <property type="term" value="P:regulation of signal transduction"/>
    <property type="evidence" value="ECO:0007669"/>
    <property type="project" value="TreeGrafter"/>
</dbReference>
<evidence type="ECO:0000256" key="5">
    <source>
        <dbReference type="ARBA" id="ARBA00022679"/>
    </source>
</evidence>
<dbReference type="AlphaFoldDB" id="A0A8J6GBQ7"/>
<feature type="region of interest" description="Disordered" evidence="15">
    <location>
        <begin position="117"/>
        <end position="164"/>
    </location>
</feature>
<evidence type="ECO:0000313" key="18">
    <source>
        <dbReference type="Proteomes" id="UP000710432"/>
    </source>
</evidence>
<dbReference type="GO" id="GO:0001664">
    <property type="term" value="F:G protein-coupled receptor binding"/>
    <property type="evidence" value="ECO:0007669"/>
    <property type="project" value="TreeGrafter"/>
</dbReference>
<comment type="catalytic activity">
    <reaction evidence="12">
        <text>L-seryl-[protein] + ATP = O-phospho-L-seryl-[protein] + ADP + H(+)</text>
        <dbReference type="Rhea" id="RHEA:17989"/>
        <dbReference type="Rhea" id="RHEA-COMP:9863"/>
        <dbReference type="Rhea" id="RHEA-COMP:11604"/>
        <dbReference type="ChEBI" id="CHEBI:15378"/>
        <dbReference type="ChEBI" id="CHEBI:29999"/>
        <dbReference type="ChEBI" id="CHEBI:30616"/>
        <dbReference type="ChEBI" id="CHEBI:83421"/>
        <dbReference type="ChEBI" id="CHEBI:456216"/>
        <dbReference type="EC" id="2.7.11.1"/>
    </reaction>
</comment>
<dbReference type="PANTHER" id="PTHR24355">
    <property type="entry name" value="G PROTEIN-COUPLED RECEPTOR KINASE/RIBOSOMAL PROTEIN S6 KINASE"/>
    <property type="match status" value="1"/>
</dbReference>
<feature type="region of interest" description="Disordered" evidence="15">
    <location>
        <begin position="557"/>
        <end position="580"/>
    </location>
</feature>
<keyword evidence="10" id="KW-0460">Magnesium</keyword>
<keyword evidence="3" id="KW-0723">Serine/threonine-protein kinase</keyword>
<evidence type="ECO:0000256" key="13">
    <source>
        <dbReference type="ARBA" id="ARBA00069874"/>
    </source>
</evidence>
<comment type="catalytic activity">
    <reaction evidence="11">
        <text>L-threonyl-[protein] + ATP = O-phospho-L-threonyl-[protein] + ADP + H(+)</text>
        <dbReference type="Rhea" id="RHEA:46608"/>
        <dbReference type="Rhea" id="RHEA-COMP:11060"/>
        <dbReference type="Rhea" id="RHEA-COMP:11605"/>
        <dbReference type="ChEBI" id="CHEBI:15378"/>
        <dbReference type="ChEBI" id="CHEBI:30013"/>
        <dbReference type="ChEBI" id="CHEBI:30616"/>
        <dbReference type="ChEBI" id="CHEBI:61977"/>
        <dbReference type="ChEBI" id="CHEBI:456216"/>
        <dbReference type="EC" id="2.7.11.1"/>
    </reaction>
</comment>
<keyword evidence="8 17" id="KW-0418">Kinase</keyword>
<dbReference type="Pfam" id="PF00069">
    <property type="entry name" value="Pkinase"/>
    <property type="match status" value="1"/>
</dbReference>
<evidence type="ECO:0000256" key="14">
    <source>
        <dbReference type="PROSITE-ProRule" id="PRU10141"/>
    </source>
</evidence>
<gene>
    <name evidence="17" type="ORF">LTLLF_164830</name>
</gene>
<comment type="cofactor">
    <cofactor evidence="1">
        <name>Mg(2+)</name>
        <dbReference type="ChEBI" id="CHEBI:18420"/>
    </cofactor>
</comment>
<reference evidence="17" key="1">
    <citation type="submission" date="2020-03" db="EMBL/GenBank/DDBJ databases">
        <title>Studies in the Genomics of Life Span.</title>
        <authorList>
            <person name="Glass D."/>
        </authorList>
    </citation>
    <scope>NUCLEOTIDE SEQUENCE</scope>
    <source>
        <strain evidence="17">LTLLF</strain>
        <tissue evidence="17">Muscle</tissue>
    </source>
</reference>
<evidence type="ECO:0000259" key="16">
    <source>
        <dbReference type="PROSITE" id="PS50011"/>
    </source>
</evidence>
<evidence type="ECO:0000313" key="17">
    <source>
        <dbReference type="EMBL" id="KAH0508032.1"/>
    </source>
</evidence>
<keyword evidence="4" id="KW-0597">Phosphoprotein</keyword>
<dbReference type="InterPro" id="IPR017441">
    <property type="entry name" value="Protein_kinase_ATP_BS"/>
</dbReference>
<dbReference type="Proteomes" id="UP000710432">
    <property type="component" value="Unassembled WGS sequence"/>
</dbReference>
<keyword evidence="7 14" id="KW-0547">Nucleotide-binding</keyword>
<dbReference type="SMART" id="SM00220">
    <property type="entry name" value="S_TKc"/>
    <property type="match status" value="1"/>
</dbReference>
<evidence type="ECO:0000256" key="12">
    <source>
        <dbReference type="ARBA" id="ARBA00048679"/>
    </source>
</evidence>
<feature type="binding site" evidence="14">
    <location>
        <position position="283"/>
    </location>
    <ligand>
        <name>ATP</name>
        <dbReference type="ChEBI" id="CHEBI:30616"/>
    </ligand>
</feature>
<evidence type="ECO:0000256" key="8">
    <source>
        <dbReference type="ARBA" id="ARBA00022777"/>
    </source>
</evidence>
<dbReference type="CDD" id="cd05578">
    <property type="entry name" value="STKc_Yank1"/>
    <property type="match status" value="1"/>
</dbReference>
<dbReference type="SUPFAM" id="SSF56112">
    <property type="entry name" value="Protein kinase-like (PK-like)"/>
    <property type="match status" value="1"/>
</dbReference>
<evidence type="ECO:0000256" key="1">
    <source>
        <dbReference type="ARBA" id="ARBA00001946"/>
    </source>
</evidence>